<evidence type="ECO:0000313" key="12">
    <source>
        <dbReference type="Proteomes" id="UP000063234"/>
    </source>
</evidence>
<comment type="subcellular location">
    <subcellularLocation>
        <location evidence="10">Cell membrane</location>
        <topology evidence="10">Multi-pass membrane protein</topology>
    </subcellularLocation>
    <subcellularLocation>
        <location evidence="10">Bacterial flagellum basal body</location>
    </subcellularLocation>
</comment>
<dbReference type="InterPro" id="IPR002010">
    <property type="entry name" value="T3SS_IM_R"/>
</dbReference>
<dbReference type="PRINTS" id="PR00953">
    <property type="entry name" value="TYPE3IMRPROT"/>
</dbReference>
<keyword evidence="5 10" id="KW-0812">Transmembrane</keyword>
<feature type="transmembrane region" description="Helical" evidence="10">
    <location>
        <begin position="7"/>
        <end position="29"/>
    </location>
</feature>
<evidence type="ECO:0000256" key="10">
    <source>
        <dbReference type="RuleBase" id="RU362071"/>
    </source>
</evidence>
<accession>A0A0S3QT28</accession>
<evidence type="ECO:0000313" key="11">
    <source>
        <dbReference type="EMBL" id="BAT71452.1"/>
    </source>
</evidence>
<keyword evidence="8 10" id="KW-0975">Bacterial flagellum</keyword>
<reference evidence="12" key="1">
    <citation type="journal article" date="2018" name="Science">
        <title>A primordial and reversible TCA cycle in a facultatively chemolithoautotrophic thermophile.</title>
        <authorList>
            <person name="Nunoura T."/>
            <person name="Chikaraishi Y."/>
            <person name="Izaki R."/>
            <person name="Suwa T."/>
            <person name="Sato T."/>
            <person name="Harada T."/>
            <person name="Mori K."/>
            <person name="Kato Y."/>
            <person name="Miyazaki M."/>
            <person name="Shimamura S."/>
            <person name="Yanagawa K."/>
            <person name="Shuto A."/>
            <person name="Ohkouchi N."/>
            <person name="Fujita N."/>
            <person name="Takaki Y."/>
            <person name="Atomi H."/>
            <person name="Takai K."/>
        </authorList>
    </citation>
    <scope>NUCLEOTIDE SEQUENCE [LARGE SCALE GENOMIC DNA]</scope>
    <source>
        <strain evidence="12">DSM 17441 / JCM 13301 / NBRC 103674 / ABI70S6</strain>
    </source>
</reference>
<keyword evidence="12" id="KW-1185">Reference proteome</keyword>
<feature type="transmembrane region" description="Helical" evidence="10">
    <location>
        <begin position="126"/>
        <end position="146"/>
    </location>
</feature>
<dbReference type="EMBL" id="AP013035">
    <property type="protein sequence ID" value="BAT71452.1"/>
    <property type="molecule type" value="Genomic_DNA"/>
</dbReference>
<feature type="transmembrane region" description="Helical" evidence="10">
    <location>
        <begin position="215"/>
        <end position="236"/>
    </location>
</feature>
<keyword evidence="11" id="KW-0966">Cell projection</keyword>
<dbReference type="OrthoDB" id="9807748at2"/>
<organism evidence="11 12">
    <name type="scientific">Thermosulfidibacter takaii (strain DSM 17441 / JCM 13301 / NBRC 103674 / ABI70S6)</name>
    <dbReference type="NCBI Taxonomy" id="1298851"/>
    <lineage>
        <taxon>Bacteria</taxon>
        <taxon>Pseudomonadati</taxon>
        <taxon>Thermosulfidibacterota</taxon>
        <taxon>Thermosulfidibacteria</taxon>
        <taxon>Thermosulfidibacterales</taxon>
        <taxon>Thermosulfidibacteraceae</taxon>
    </lineage>
</organism>
<proteinExistence type="inferred from homology"/>
<comment type="function">
    <text evidence="1 10">Role in flagellar biosynthesis.</text>
</comment>
<dbReference type="PANTHER" id="PTHR30065">
    <property type="entry name" value="FLAGELLAR BIOSYNTHETIC PROTEIN FLIR"/>
    <property type="match status" value="1"/>
</dbReference>
<feature type="transmembrane region" description="Helical" evidence="10">
    <location>
        <begin position="35"/>
        <end position="53"/>
    </location>
</feature>
<feature type="transmembrane region" description="Helical" evidence="10">
    <location>
        <begin position="183"/>
        <end position="203"/>
    </location>
</feature>
<protein>
    <recommendedName>
        <fullName evidence="3 9">Flagellar biosynthetic protein FliR</fullName>
    </recommendedName>
</protein>
<dbReference type="GO" id="GO:0005886">
    <property type="term" value="C:plasma membrane"/>
    <property type="evidence" value="ECO:0007669"/>
    <property type="project" value="UniProtKB-SubCell"/>
</dbReference>
<dbReference type="InterPro" id="IPR006303">
    <property type="entry name" value="FliR"/>
</dbReference>
<keyword evidence="11" id="KW-0282">Flagellum</keyword>
<dbReference type="RefSeq" id="WP_068549445.1">
    <property type="nucleotide sequence ID" value="NZ_AP013035.1"/>
</dbReference>
<keyword evidence="4 10" id="KW-1003">Cell membrane</keyword>
<dbReference type="KEGG" id="ttk:TST_0646"/>
<dbReference type="STRING" id="1298851.TST_0646"/>
<evidence type="ECO:0000256" key="5">
    <source>
        <dbReference type="ARBA" id="ARBA00022692"/>
    </source>
</evidence>
<evidence type="ECO:0000256" key="9">
    <source>
        <dbReference type="NCBIfam" id="TIGR01400"/>
    </source>
</evidence>
<dbReference type="PANTHER" id="PTHR30065:SF1">
    <property type="entry name" value="SURFACE PRESENTATION OF ANTIGENS PROTEIN SPAR"/>
    <property type="match status" value="1"/>
</dbReference>
<dbReference type="Pfam" id="PF01311">
    <property type="entry name" value="Bac_export_1"/>
    <property type="match status" value="1"/>
</dbReference>
<sequence length="255" mass="28302">MTIDLAVFYKFLLLLLRASFIVFFAPVIGSRSVPAVAKIALASFLAYSQISFIENIHVPETVVELLLVVFRELLLGMSIGFASRLIFDGIQLGGQYVGYMMGFSIVNVVDPQAEAAVPLISHFENIIAVLFFLAIGGHLWFLSAFVDSLKIVPIEELSVGLKWTMYAVHLGEKIFVIGLKVNAPIFVVLFLIQLVMAIIARVVPQMNIFMVGFPIQIFVGLLLLAFSIRGMVALFTSEFMNMKLMMYSVINFFSG</sequence>
<dbReference type="GO" id="GO:0006605">
    <property type="term" value="P:protein targeting"/>
    <property type="evidence" value="ECO:0007669"/>
    <property type="project" value="UniProtKB-UniRule"/>
</dbReference>
<evidence type="ECO:0000256" key="3">
    <source>
        <dbReference type="ARBA" id="ARBA00021717"/>
    </source>
</evidence>
<dbReference type="NCBIfam" id="TIGR01400">
    <property type="entry name" value="fliR"/>
    <property type="match status" value="1"/>
</dbReference>
<evidence type="ECO:0000256" key="7">
    <source>
        <dbReference type="ARBA" id="ARBA00023136"/>
    </source>
</evidence>
<evidence type="ECO:0000256" key="1">
    <source>
        <dbReference type="ARBA" id="ARBA00002578"/>
    </source>
</evidence>
<dbReference type="GO" id="GO:0044780">
    <property type="term" value="P:bacterial-type flagellum assembly"/>
    <property type="evidence" value="ECO:0007669"/>
    <property type="project" value="UniProtKB-UniRule"/>
</dbReference>
<feature type="transmembrane region" description="Helical" evidence="10">
    <location>
        <begin position="65"/>
        <end position="87"/>
    </location>
</feature>
<keyword evidence="6 10" id="KW-1133">Transmembrane helix</keyword>
<gene>
    <name evidence="11" type="primary">fliR</name>
    <name evidence="11" type="ORF">TST_0646</name>
</gene>
<evidence type="ECO:0000256" key="6">
    <source>
        <dbReference type="ARBA" id="ARBA00022989"/>
    </source>
</evidence>
<name>A0A0S3QT28_THET7</name>
<dbReference type="GO" id="GO:0009425">
    <property type="term" value="C:bacterial-type flagellum basal body"/>
    <property type="evidence" value="ECO:0007669"/>
    <property type="project" value="UniProtKB-SubCell"/>
</dbReference>
<evidence type="ECO:0000256" key="2">
    <source>
        <dbReference type="ARBA" id="ARBA00009772"/>
    </source>
</evidence>
<evidence type="ECO:0000256" key="4">
    <source>
        <dbReference type="ARBA" id="ARBA00022475"/>
    </source>
</evidence>
<keyword evidence="11" id="KW-0969">Cilium</keyword>
<dbReference type="AlphaFoldDB" id="A0A0S3QT28"/>
<evidence type="ECO:0000256" key="8">
    <source>
        <dbReference type="ARBA" id="ARBA00023143"/>
    </source>
</evidence>
<dbReference type="Proteomes" id="UP000063234">
    <property type="component" value="Chromosome"/>
</dbReference>
<keyword evidence="7 10" id="KW-0472">Membrane</keyword>
<comment type="similarity">
    <text evidence="2 10">Belongs to the FliR/MopE/SpaR family.</text>
</comment>